<dbReference type="Proteomes" id="UP000521922">
    <property type="component" value="Unassembled WGS sequence"/>
</dbReference>
<sequence>MNRPRPFATRRATVVTTVSWATLTFVPLPFGGIPLLHSALLACAVPVALALGALVPVTAGAPSAPRGSR</sequence>
<organism evidence="2 3">
    <name type="scientific">Kineococcus aurantiacus</name>
    <dbReference type="NCBI Taxonomy" id="37633"/>
    <lineage>
        <taxon>Bacteria</taxon>
        <taxon>Bacillati</taxon>
        <taxon>Actinomycetota</taxon>
        <taxon>Actinomycetes</taxon>
        <taxon>Kineosporiales</taxon>
        <taxon>Kineosporiaceae</taxon>
        <taxon>Kineococcus</taxon>
    </lineage>
</organism>
<gene>
    <name evidence="2" type="ORF">BJ968_002536</name>
</gene>
<protein>
    <submittedName>
        <fullName evidence="2">Uncharacterized protein</fullName>
    </submittedName>
</protein>
<evidence type="ECO:0000256" key="1">
    <source>
        <dbReference type="SAM" id="Phobius"/>
    </source>
</evidence>
<keyword evidence="1" id="KW-1133">Transmembrane helix</keyword>
<evidence type="ECO:0000313" key="2">
    <source>
        <dbReference type="EMBL" id="NYD22996.1"/>
    </source>
</evidence>
<feature type="transmembrane region" description="Helical" evidence="1">
    <location>
        <begin position="12"/>
        <end position="33"/>
    </location>
</feature>
<comment type="caution">
    <text evidence="2">The sequence shown here is derived from an EMBL/GenBank/DDBJ whole genome shotgun (WGS) entry which is preliminary data.</text>
</comment>
<evidence type="ECO:0000313" key="3">
    <source>
        <dbReference type="Proteomes" id="UP000521922"/>
    </source>
</evidence>
<feature type="transmembrane region" description="Helical" evidence="1">
    <location>
        <begin position="39"/>
        <end position="61"/>
    </location>
</feature>
<keyword evidence="1" id="KW-0812">Transmembrane</keyword>
<name>A0A7Y9DM13_9ACTN</name>
<dbReference type="AlphaFoldDB" id="A0A7Y9DM13"/>
<dbReference type="EMBL" id="JACCBB010000001">
    <property type="protein sequence ID" value="NYD22996.1"/>
    <property type="molecule type" value="Genomic_DNA"/>
</dbReference>
<accession>A0A7Y9DM13</accession>
<keyword evidence="1" id="KW-0472">Membrane</keyword>
<reference evidence="2 3" key="1">
    <citation type="submission" date="2020-07" db="EMBL/GenBank/DDBJ databases">
        <title>Sequencing the genomes of 1000 actinobacteria strains.</title>
        <authorList>
            <person name="Klenk H.-P."/>
        </authorList>
    </citation>
    <scope>NUCLEOTIDE SEQUENCE [LARGE SCALE GENOMIC DNA]</scope>
    <source>
        <strain evidence="2 3">DSM 7487</strain>
    </source>
</reference>
<keyword evidence="3" id="KW-1185">Reference proteome</keyword>
<dbReference type="RefSeq" id="WP_179752396.1">
    <property type="nucleotide sequence ID" value="NZ_BAAAGN010000001.1"/>
</dbReference>
<proteinExistence type="predicted"/>